<evidence type="ECO:0000313" key="3">
    <source>
        <dbReference type="Proteomes" id="UP000447434"/>
    </source>
</evidence>
<dbReference type="Pfam" id="PF00450">
    <property type="entry name" value="Peptidase_S10"/>
    <property type="match status" value="1"/>
</dbReference>
<dbReference type="Proteomes" id="UP000447434">
    <property type="component" value="Chromosome 1"/>
</dbReference>
<keyword evidence="2" id="KW-0121">Carboxypeptidase</keyword>
<comment type="caution">
    <text evidence="2">The sequence shown here is derived from an EMBL/GenBank/DDBJ whole genome shotgun (WGS) entry which is preliminary data.</text>
</comment>
<dbReference type="SUPFAM" id="SSF53474">
    <property type="entry name" value="alpha/beta-Hydrolases"/>
    <property type="match status" value="1"/>
</dbReference>
<name>A0A6A4R8J7_LUPAL</name>
<dbReference type="OrthoDB" id="735686at2759"/>
<dbReference type="InterPro" id="IPR001563">
    <property type="entry name" value="Peptidase_S10"/>
</dbReference>
<dbReference type="GO" id="GO:0019748">
    <property type="term" value="P:secondary metabolic process"/>
    <property type="evidence" value="ECO:0007669"/>
    <property type="project" value="TreeGrafter"/>
</dbReference>
<comment type="similarity">
    <text evidence="1">Belongs to the peptidase S10 family.</text>
</comment>
<protein>
    <submittedName>
        <fullName evidence="2">Putative carboxypeptidase C</fullName>
    </submittedName>
</protein>
<keyword evidence="2" id="KW-0645">Protease</keyword>
<proteinExistence type="inferred from homology"/>
<accession>A0A6A4R8J7</accession>
<dbReference type="GO" id="GO:0016747">
    <property type="term" value="F:acyltransferase activity, transferring groups other than amino-acyl groups"/>
    <property type="evidence" value="ECO:0007669"/>
    <property type="project" value="TreeGrafter"/>
</dbReference>
<dbReference type="PANTHER" id="PTHR11802:SF254">
    <property type="entry name" value="SERINE CARBOXYPEPTIDASE-LIKE 20"/>
    <property type="match status" value="1"/>
</dbReference>
<keyword evidence="2" id="KW-0378">Hydrolase</keyword>
<dbReference type="EMBL" id="WOCE01000001">
    <property type="protein sequence ID" value="KAE9622121.1"/>
    <property type="molecule type" value="Genomic_DNA"/>
</dbReference>
<gene>
    <name evidence="2" type="ORF">Lalb_Chr01g0021951</name>
</gene>
<dbReference type="PANTHER" id="PTHR11802">
    <property type="entry name" value="SERINE PROTEASE FAMILY S10 SERINE CARBOXYPEPTIDASE"/>
    <property type="match status" value="1"/>
</dbReference>
<dbReference type="InterPro" id="IPR029058">
    <property type="entry name" value="AB_hydrolase_fold"/>
</dbReference>
<sequence length="124" mass="14493">MKQKSVVSDWKLCTNTIVYDHEAGSMIKYHKELTSKGYRALIFSGDHDMCIPYTGSEAWTRSMGYNIVDEWRPWFVNHQVAGYIQVYDKNLTFMTIKGAGHTVPEYKPRESLYFYKHFLNGIPI</sequence>
<keyword evidence="3" id="KW-1185">Reference proteome</keyword>
<dbReference type="Gene3D" id="3.40.50.1820">
    <property type="entry name" value="alpha/beta hydrolase"/>
    <property type="match status" value="1"/>
</dbReference>
<evidence type="ECO:0000313" key="2">
    <source>
        <dbReference type="EMBL" id="KAE9622121.1"/>
    </source>
</evidence>
<evidence type="ECO:0000256" key="1">
    <source>
        <dbReference type="ARBA" id="ARBA00009431"/>
    </source>
</evidence>
<dbReference type="GO" id="GO:0004185">
    <property type="term" value="F:serine-type carboxypeptidase activity"/>
    <property type="evidence" value="ECO:0007669"/>
    <property type="project" value="InterPro"/>
</dbReference>
<organism evidence="2 3">
    <name type="scientific">Lupinus albus</name>
    <name type="common">White lupine</name>
    <name type="synonym">Lupinus termis</name>
    <dbReference type="NCBI Taxonomy" id="3870"/>
    <lineage>
        <taxon>Eukaryota</taxon>
        <taxon>Viridiplantae</taxon>
        <taxon>Streptophyta</taxon>
        <taxon>Embryophyta</taxon>
        <taxon>Tracheophyta</taxon>
        <taxon>Spermatophyta</taxon>
        <taxon>Magnoliopsida</taxon>
        <taxon>eudicotyledons</taxon>
        <taxon>Gunneridae</taxon>
        <taxon>Pentapetalae</taxon>
        <taxon>rosids</taxon>
        <taxon>fabids</taxon>
        <taxon>Fabales</taxon>
        <taxon>Fabaceae</taxon>
        <taxon>Papilionoideae</taxon>
        <taxon>50 kb inversion clade</taxon>
        <taxon>genistoids sensu lato</taxon>
        <taxon>core genistoids</taxon>
        <taxon>Genisteae</taxon>
        <taxon>Lupinus</taxon>
    </lineage>
</organism>
<reference evidence="3" key="1">
    <citation type="journal article" date="2020" name="Nat. Commun.">
        <title>Genome sequence of the cluster root forming white lupin.</title>
        <authorList>
            <person name="Hufnagel B."/>
            <person name="Marques A."/>
            <person name="Soriano A."/>
            <person name="Marques L."/>
            <person name="Divol F."/>
            <person name="Doumas P."/>
            <person name="Sallet E."/>
            <person name="Mancinotti D."/>
            <person name="Carrere S."/>
            <person name="Marande W."/>
            <person name="Arribat S."/>
            <person name="Keller J."/>
            <person name="Huneau C."/>
            <person name="Blein T."/>
            <person name="Aime D."/>
            <person name="Laguerre M."/>
            <person name="Taylor J."/>
            <person name="Schubert V."/>
            <person name="Nelson M."/>
            <person name="Geu-Flores F."/>
            <person name="Crespi M."/>
            <person name="Gallardo-Guerrero K."/>
            <person name="Delaux P.-M."/>
            <person name="Salse J."/>
            <person name="Berges H."/>
            <person name="Guyot R."/>
            <person name="Gouzy J."/>
            <person name="Peret B."/>
        </authorList>
    </citation>
    <scope>NUCLEOTIDE SEQUENCE [LARGE SCALE GENOMIC DNA]</scope>
    <source>
        <strain evidence="3">cv. Amiga</strain>
    </source>
</reference>
<dbReference type="AlphaFoldDB" id="A0A6A4R8J7"/>
<dbReference type="GO" id="GO:0006508">
    <property type="term" value="P:proteolysis"/>
    <property type="evidence" value="ECO:0007669"/>
    <property type="project" value="InterPro"/>
</dbReference>